<name>A0A0J7J343_9FLAO</name>
<proteinExistence type="predicted"/>
<evidence type="ECO:0000259" key="2">
    <source>
        <dbReference type="PROSITE" id="PS51352"/>
    </source>
</evidence>
<reference evidence="3 4" key="1">
    <citation type="journal article" date="2004" name="Int. J. Syst. Evol. Microbiol.">
        <title>Kaistella koreensis gen. nov., sp. nov., a novel member of the Chryseobacterium-Bergeyella-Riemerella branch.</title>
        <authorList>
            <person name="Kim M.K."/>
            <person name="Im W.T."/>
            <person name="Shin Y.K."/>
            <person name="Lim J.H."/>
            <person name="Kim S.H."/>
            <person name="Lee B.C."/>
            <person name="Park M.Y."/>
            <person name="Lee K.Y."/>
            <person name="Lee S.T."/>
        </authorList>
    </citation>
    <scope>NUCLEOTIDE SEQUENCE [LARGE SCALE GENOMIC DNA]</scope>
    <source>
        <strain evidence="3 4">CCUG 49689</strain>
    </source>
</reference>
<dbReference type="InterPro" id="IPR017937">
    <property type="entry name" value="Thioredoxin_CS"/>
</dbReference>
<dbReference type="GO" id="GO:0045454">
    <property type="term" value="P:cell redox homeostasis"/>
    <property type="evidence" value="ECO:0007669"/>
    <property type="project" value="TreeGrafter"/>
</dbReference>
<dbReference type="PROSITE" id="PS00194">
    <property type="entry name" value="THIOREDOXIN_1"/>
    <property type="match status" value="1"/>
</dbReference>
<dbReference type="RefSeq" id="WP_048498157.1">
    <property type="nucleotide sequence ID" value="NZ_LFNG01000001.1"/>
</dbReference>
<dbReference type="OrthoDB" id="9811036at2"/>
<dbReference type="Proteomes" id="UP000035900">
    <property type="component" value="Unassembled WGS sequence"/>
</dbReference>
<protein>
    <submittedName>
        <fullName evidence="3">Thioredoxin</fullName>
    </submittedName>
</protein>
<dbReference type="Gene3D" id="3.40.30.10">
    <property type="entry name" value="Glutaredoxin"/>
    <property type="match status" value="1"/>
</dbReference>
<dbReference type="InterPro" id="IPR013766">
    <property type="entry name" value="Thioredoxin_domain"/>
</dbReference>
<dbReference type="PROSITE" id="PS51352">
    <property type="entry name" value="THIOREDOXIN_2"/>
    <property type="match status" value="1"/>
</dbReference>
<keyword evidence="1" id="KW-0676">Redox-active center</keyword>
<dbReference type="PATRIC" id="fig|1304281.5.peg.131"/>
<dbReference type="GO" id="GO:0015035">
    <property type="term" value="F:protein-disulfide reductase activity"/>
    <property type="evidence" value="ECO:0007669"/>
    <property type="project" value="TreeGrafter"/>
</dbReference>
<dbReference type="EMBL" id="LFNG01000001">
    <property type="protein sequence ID" value="KMQ72632.1"/>
    <property type="molecule type" value="Genomic_DNA"/>
</dbReference>
<feature type="domain" description="Thioredoxin" evidence="2">
    <location>
        <begin position="1"/>
        <end position="152"/>
    </location>
</feature>
<dbReference type="InterPro" id="IPR036249">
    <property type="entry name" value="Thioredoxin-like_sf"/>
</dbReference>
<keyword evidence="4" id="KW-1185">Reference proteome</keyword>
<comment type="caution">
    <text evidence="3">The sequence shown here is derived from an EMBL/GenBank/DDBJ whole genome shotgun (WGS) entry which is preliminary data.</text>
</comment>
<evidence type="ECO:0000256" key="1">
    <source>
        <dbReference type="ARBA" id="ARBA00023284"/>
    </source>
</evidence>
<evidence type="ECO:0000313" key="3">
    <source>
        <dbReference type="EMBL" id="KMQ72632.1"/>
    </source>
</evidence>
<dbReference type="PANTHER" id="PTHR32234">
    <property type="entry name" value="THIOL:DISULFIDE INTERCHANGE PROTEIN DSBD"/>
    <property type="match status" value="1"/>
</dbReference>
<dbReference type="PANTHER" id="PTHR32234:SF0">
    <property type="entry name" value="THIOL:DISULFIDE INTERCHANGE PROTEIN DSBD"/>
    <property type="match status" value="1"/>
</dbReference>
<organism evidence="3 4">
    <name type="scientific">Chryseobacterium koreense CCUG 49689</name>
    <dbReference type="NCBI Taxonomy" id="1304281"/>
    <lineage>
        <taxon>Bacteria</taxon>
        <taxon>Pseudomonadati</taxon>
        <taxon>Bacteroidota</taxon>
        <taxon>Flavobacteriia</taxon>
        <taxon>Flavobacteriales</taxon>
        <taxon>Weeksellaceae</taxon>
        <taxon>Chryseobacterium group</taxon>
        <taxon>Chryseobacterium</taxon>
    </lineage>
</organism>
<sequence>MSKVFLIISVLISSFFFSQVKWMTMEEALKAQETKPKKIIIDFYADWCGPCKTMEKYTYNHPEISAYLNENYYPVKFNAEGNQVFTIYGRTFGNPDFVSGKKKNSMHDFSKFMNVNAVPSMVFLDEQNMPITIINGFLTAKEIDPYLRIISTNDYKKFKSREEWDNSQKKMKSNIKD</sequence>
<dbReference type="Pfam" id="PF13098">
    <property type="entry name" value="Thioredoxin_2"/>
    <property type="match status" value="1"/>
</dbReference>
<dbReference type="InterPro" id="IPR012336">
    <property type="entry name" value="Thioredoxin-like_fold"/>
</dbReference>
<gene>
    <name evidence="3" type="ORF">ACM44_00610</name>
</gene>
<dbReference type="SUPFAM" id="SSF52833">
    <property type="entry name" value="Thioredoxin-like"/>
    <property type="match status" value="1"/>
</dbReference>
<evidence type="ECO:0000313" key="4">
    <source>
        <dbReference type="Proteomes" id="UP000035900"/>
    </source>
</evidence>
<dbReference type="STRING" id="1304281.ACM44_00610"/>
<accession>A0A0J7J343</accession>
<dbReference type="AlphaFoldDB" id="A0A0J7J343"/>